<proteinExistence type="predicted"/>
<name>A0A5J6SQY3_9BACI</name>
<organism evidence="2 3">
    <name type="scientific">Psychrobacillus glaciei</name>
    <dbReference type="NCBI Taxonomy" id="2283160"/>
    <lineage>
        <taxon>Bacteria</taxon>
        <taxon>Bacillati</taxon>
        <taxon>Bacillota</taxon>
        <taxon>Bacilli</taxon>
        <taxon>Bacillales</taxon>
        <taxon>Bacillaceae</taxon>
        <taxon>Psychrobacillus</taxon>
    </lineage>
</organism>
<accession>A0A5J6SQY3</accession>
<sequence length="444" mass="52005">MEVLTIQASRSILYNIDPIGIETGLVESLCSYLIRLSYEHNLNVGHLVNKLVVPELHKDYLERSSKYGGNSFFEGAKTINGYKDNSTELVRVLEELTTRIDLANLTLFKLKDLVPLRNLFKETFSWCPECIKNWNDNNKSIYYPLIWYLKPVQICFKHKCYLIDKCPACYKKTDILRRQMIPGHCPNCFNLLIQDEAIEEINNLEWQWHTFVYLNIESLIGLNSSKLFVKENISKQLNYINQDLFSDNIPNFARFLGIPKSTLRAWIKSENIPTLDGLLMVCFKLDTTILEFFSKNLPNVTISHLVEKTKTSKEKVIRRRLDFVSIENSLNEVLICDQPISMVATAKIIGRDKRVLYSNFPEYCKQISKRYREYINLESKQRIEELKKEIQIAFYSLVNEGIYPSSEKIQMKTNKRGLLKERVLQEYWRDLLVMNSLYNGKGRK</sequence>
<dbReference type="OrthoDB" id="7029747at2"/>
<dbReference type="Pfam" id="PF06527">
    <property type="entry name" value="TniQ"/>
    <property type="match status" value="1"/>
</dbReference>
<evidence type="ECO:0000313" key="2">
    <source>
        <dbReference type="EMBL" id="QFF99913.1"/>
    </source>
</evidence>
<dbReference type="KEGG" id="psyo:PB01_14375"/>
<dbReference type="AlphaFoldDB" id="A0A5J6SQY3"/>
<dbReference type="EMBL" id="CP031223">
    <property type="protein sequence ID" value="QFF99913.1"/>
    <property type="molecule type" value="Genomic_DNA"/>
</dbReference>
<feature type="domain" description="TniQ" evidence="1">
    <location>
        <begin position="18"/>
        <end position="162"/>
    </location>
</feature>
<reference evidence="2 3" key="1">
    <citation type="submission" date="2018-07" db="EMBL/GenBank/DDBJ databases">
        <title>Complete genome sequence of Psychrobacillus sp. PB01, isolated from iceberg, and comparative genome analysis of Psychrobacillus strains.</title>
        <authorList>
            <person name="Lee P.C."/>
        </authorList>
    </citation>
    <scope>NUCLEOTIDE SEQUENCE [LARGE SCALE GENOMIC DNA]</scope>
    <source>
        <strain evidence="2 3">PB01</strain>
    </source>
</reference>
<dbReference type="InterPro" id="IPR009492">
    <property type="entry name" value="TniQ"/>
</dbReference>
<evidence type="ECO:0000313" key="3">
    <source>
        <dbReference type="Proteomes" id="UP000325517"/>
    </source>
</evidence>
<evidence type="ECO:0000259" key="1">
    <source>
        <dbReference type="Pfam" id="PF06527"/>
    </source>
</evidence>
<gene>
    <name evidence="2" type="ORF">PB01_14375</name>
</gene>
<dbReference type="Proteomes" id="UP000325517">
    <property type="component" value="Chromosome"/>
</dbReference>
<keyword evidence="3" id="KW-1185">Reference proteome</keyword>
<protein>
    <recommendedName>
        <fullName evidence="1">TniQ domain-containing protein</fullName>
    </recommendedName>
</protein>